<keyword evidence="1" id="KW-0472">Membrane</keyword>
<keyword evidence="1" id="KW-1133">Transmembrane helix</keyword>
<evidence type="ECO:0000256" key="1">
    <source>
        <dbReference type="SAM" id="Phobius"/>
    </source>
</evidence>
<organism evidence="2 3">
    <name type="scientific">Candidatus Saganbacteria bacterium</name>
    <dbReference type="NCBI Taxonomy" id="2575572"/>
    <lineage>
        <taxon>Bacteria</taxon>
        <taxon>Bacillati</taxon>
        <taxon>Saganbacteria</taxon>
    </lineage>
</organism>
<dbReference type="EMBL" id="JACRKR010000081">
    <property type="protein sequence ID" value="MBI5078699.1"/>
    <property type="molecule type" value="Genomic_DNA"/>
</dbReference>
<feature type="non-terminal residue" evidence="2">
    <location>
        <position position="54"/>
    </location>
</feature>
<gene>
    <name evidence="2" type="ORF">HZB08_01585</name>
</gene>
<evidence type="ECO:0000313" key="3">
    <source>
        <dbReference type="Proteomes" id="UP000808761"/>
    </source>
</evidence>
<proteinExistence type="predicted"/>
<dbReference type="Proteomes" id="UP000808761">
    <property type="component" value="Unassembled WGS sequence"/>
</dbReference>
<reference evidence="2" key="1">
    <citation type="submission" date="2020-07" db="EMBL/GenBank/DDBJ databases">
        <title>Huge and variable diversity of episymbiotic CPR bacteria and DPANN archaea in groundwater ecosystems.</title>
        <authorList>
            <person name="He C.Y."/>
            <person name="Keren R."/>
            <person name="Whittaker M."/>
            <person name="Farag I.F."/>
            <person name="Doudna J."/>
            <person name="Cate J.H.D."/>
            <person name="Banfield J.F."/>
        </authorList>
    </citation>
    <scope>NUCLEOTIDE SEQUENCE</scope>
    <source>
        <strain evidence="2">NC_groundwater_1860_Pr3_B-0.1um_51_7</strain>
    </source>
</reference>
<evidence type="ECO:0000313" key="2">
    <source>
        <dbReference type="EMBL" id="MBI5078699.1"/>
    </source>
</evidence>
<comment type="caution">
    <text evidence="2">The sequence shown here is derived from an EMBL/GenBank/DDBJ whole genome shotgun (WGS) entry which is preliminary data.</text>
</comment>
<sequence length="54" mass="5756">MINTIVILAVPLLLGAMLLAPLLRQGFNPGEKLALAFSLGLGFLTIIMFLLTMA</sequence>
<feature type="transmembrane region" description="Helical" evidence="1">
    <location>
        <begin position="34"/>
        <end position="53"/>
    </location>
</feature>
<protein>
    <submittedName>
        <fullName evidence="2">Uncharacterized protein</fullName>
    </submittedName>
</protein>
<keyword evidence="1" id="KW-0812">Transmembrane</keyword>
<name>A0A9D6UJU5_UNCSA</name>
<dbReference type="AlphaFoldDB" id="A0A9D6UJU5"/>
<accession>A0A9D6UJU5</accession>